<organism evidence="2 3">
    <name type="scientific">Alicyclobacillus dauci</name>
    <dbReference type="NCBI Taxonomy" id="1475485"/>
    <lineage>
        <taxon>Bacteria</taxon>
        <taxon>Bacillati</taxon>
        <taxon>Bacillota</taxon>
        <taxon>Bacilli</taxon>
        <taxon>Bacillales</taxon>
        <taxon>Alicyclobacillaceae</taxon>
        <taxon>Alicyclobacillus</taxon>
    </lineage>
</organism>
<dbReference type="CDD" id="cd07344">
    <property type="entry name" value="M48_yhfN_like"/>
    <property type="match status" value="1"/>
</dbReference>
<dbReference type="InterPro" id="IPR002725">
    <property type="entry name" value="YgjP-like_metallopeptidase"/>
</dbReference>
<protein>
    <submittedName>
        <fullName evidence="2">M48 family metallopeptidase</fullName>
    </submittedName>
</protein>
<evidence type="ECO:0000313" key="2">
    <source>
        <dbReference type="EMBL" id="WAH39038.1"/>
    </source>
</evidence>
<feature type="domain" description="YgjP-like metallopeptidase" evidence="1">
    <location>
        <begin position="24"/>
        <end position="228"/>
    </location>
</feature>
<sequence length="248" mass="28714">MKRVEVGESSIWYERVPPSPRQVRVILRMNGKTLQVSAPRHISTGVIEQVIHKHGDWVLDQLSKALELIQRPLQIGDSVLFLGELCEISLDESSNKSEDPYVRVVDHRQQICLNSHTTPTEVHAKVYTFLRQEARTKLRVTVDRLASKYGCTPHRIVIKEQAKRWGSCSSAGNINLNWRLIQAPYEVQTYVVVHELAHLKEMNHSPKFWHLVSEMMPGFDKYKSWLRANGDSLYRLREHDMLFPGKPQ</sequence>
<evidence type="ECO:0000259" key="1">
    <source>
        <dbReference type="Pfam" id="PF01863"/>
    </source>
</evidence>
<name>A0ABY6Z801_9BACL</name>
<dbReference type="PANTHER" id="PTHR30399:SF1">
    <property type="entry name" value="UTP PYROPHOSPHATASE"/>
    <property type="match status" value="1"/>
</dbReference>
<dbReference type="Proteomes" id="UP001164803">
    <property type="component" value="Chromosome"/>
</dbReference>
<evidence type="ECO:0000313" key="3">
    <source>
        <dbReference type="Proteomes" id="UP001164803"/>
    </source>
</evidence>
<dbReference type="RefSeq" id="WP_268046686.1">
    <property type="nucleotide sequence ID" value="NZ_CP104064.1"/>
</dbReference>
<dbReference type="InterPro" id="IPR053136">
    <property type="entry name" value="UTP_pyrophosphatase-like"/>
</dbReference>
<dbReference type="PANTHER" id="PTHR30399">
    <property type="entry name" value="UNCHARACTERIZED PROTEIN YGJP"/>
    <property type="match status" value="1"/>
</dbReference>
<dbReference type="Gene3D" id="3.30.2010.10">
    <property type="entry name" value="Metalloproteases ('zincins'), catalytic domain"/>
    <property type="match status" value="1"/>
</dbReference>
<accession>A0ABY6Z801</accession>
<reference evidence="2" key="1">
    <citation type="submission" date="2022-08" db="EMBL/GenBank/DDBJ databases">
        <title>Alicyclobacillus dauci DSM2870, complete genome.</title>
        <authorList>
            <person name="Wang Q."/>
            <person name="Cai R."/>
            <person name="Wang Z."/>
        </authorList>
    </citation>
    <scope>NUCLEOTIDE SEQUENCE</scope>
    <source>
        <strain evidence="2">DSM 28700</strain>
    </source>
</reference>
<gene>
    <name evidence="2" type="ORF">NZD86_11445</name>
</gene>
<dbReference type="EMBL" id="CP104064">
    <property type="protein sequence ID" value="WAH39038.1"/>
    <property type="molecule type" value="Genomic_DNA"/>
</dbReference>
<keyword evidence="3" id="KW-1185">Reference proteome</keyword>
<proteinExistence type="predicted"/>
<dbReference type="Pfam" id="PF01863">
    <property type="entry name" value="YgjP-like"/>
    <property type="match status" value="1"/>
</dbReference>